<feature type="modified residue" description="2-(S-cysteinyl)pyruvic acid O-phosphothioketal" evidence="12">
    <location>
        <position position="116"/>
    </location>
</feature>
<evidence type="ECO:0000256" key="3">
    <source>
        <dbReference type="ARBA" id="ARBA00022490"/>
    </source>
</evidence>
<evidence type="ECO:0000256" key="2">
    <source>
        <dbReference type="ARBA" id="ARBA00004752"/>
    </source>
</evidence>
<dbReference type="AlphaFoldDB" id="A0A9D2KLY2"/>
<dbReference type="GO" id="GO:0008360">
    <property type="term" value="P:regulation of cell shape"/>
    <property type="evidence" value="ECO:0007669"/>
    <property type="project" value="UniProtKB-KW"/>
</dbReference>
<keyword evidence="3 12" id="KW-0963">Cytoplasm</keyword>
<evidence type="ECO:0000256" key="11">
    <source>
        <dbReference type="ARBA" id="ARBA00047527"/>
    </source>
</evidence>
<reference evidence="14" key="2">
    <citation type="submission" date="2021-04" db="EMBL/GenBank/DDBJ databases">
        <authorList>
            <person name="Gilroy R."/>
        </authorList>
    </citation>
    <scope>NUCLEOTIDE SEQUENCE</scope>
    <source>
        <strain evidence="14">CHK178-16964</strain>
    </source>
</reference>
<name>A0A9D2KLY2_9FIRM</name>
<dbReference type="PANTHER" id="PTHR43783">
    <property type="entry name" value="UDP-N-ACETYLGLUCOSAMINE 1-CARBOXYVINYLTRANSFERASE"/>
    <property type="match status" value="1"/>
</dbReference>
<keyword evidence="7 12" id="KW-0573">Peptidoglycan synthesis</keyword>
<dbReference type="InterPro" id="IPR013792">
    <property type="entry name" value="RNA3'P_cycl/enolpyr_Trfase_a/b"/>
</dbReference>
<accession>A0A9D2KLY2</accession>
<feature type="binding site" evidence="12">
    <location>
        <position position="92"/>
    </location>
    <ligand>
        <name>UDP-N-acetyl-alpha-D-glucosamine</name>
        <dbReference type="ChEBI" id="CHEBI:57705"/>
    </ligand>
</feature>
<dbReference type="PANTHER" id="PTHR43783:SF1">
    <property type="entry name" value="UDP-N-ACETYLGLUCOSAMINE 1-CARBOXYVINYLTRANSFERASE"/>
    <property type="match status" value="1"/>
</dbReference>
<evidence type="ECO:0000256" key="4">
    <source>
        <dbReference type="ARBA" id="ARBA00022618"/>
    </source>
</evidence>
<dbReference type="GO" id="GO:0051301">
    <property type="term" value="P:cell division"/>
    <property type="evidence" value="ECO:0007669"/>
    <property type="project" value="UniProtKB-KW"/>
</dbReference>
<evidence type="ECO:0000256" key="5">
    <source>
        <dbReference type="ARBA" id="ARBA00022679"/>
    </source>
</evidence>
<protein>
    <recommendedName>
        <fullName evidence="12">UDP-N-acetylglucosamine 1-carboxyvinyltransferase</fullName>
        <ecNumber evidence="12">2.5.1.7</ecNumber>
    </recommendedName>
    <alternativeName>
        <fullName evidence="12">Enoylpyruvate transferase</fullName>
    </alternativeName>
    <alternativeName>
        <fullName evidence="12">UDP-N-acetylglucosamine enolpyruvyl transferase</fullName>
        <shortName evidence="12">EPT</shortName>
    </alternativeName>
</protein>
<feature type="active site" description="Proton donor" evidence="12">
    <location>
        <position position="116"/>
    </location>
</feature>
<evidence type="ECO:0000256" key="6">
    <source>
        <dbReference type="ARBA" id="ARBA00022960"/>
    </source>
</evidence>
<gene>
    <name evidence="12 14" type="primary">murA</name>
    <name evidence="14" type="ORF">IAA07_04250</name>
</gene>
<comment type="subcellular location">
    <subcellularLocation>
        <location evidence="1 12">Cytoplasm</location>
    </subcellularLocation>
</comment>
<evidence type="ECO:0000313" key="15">
    <source>
        <dbReference type="Proteomes" id="UP000823900"/>
    </source>
</evidence>
<dbReference type="NCBIfam" id="TIGR01072">
    <property type="entry name" value="murA"/>
    <property type="match status" value="1"/>
</dbReference>
<dbReference type="GO" id="GO:0071555">
    <property type="term" value="P:cell wall organization"/>
    <property type="evidence" value="ECO:0007669"/>
    <property type="project" value="UniProtKB-KW"/>
</dbReference>
<dbReference type="GO" id="GO:0009252">
    <property type="term" value="P:peptidoglycan biosynthetic process"/>
    <property type="evidence" value="ECO:0007669"/>
    <property type="project" value="UniProtKB-UniRule"/>
</dbReference>
<dbReference type="NCBIfam" id="NF006873">
    <property type="entry name" value="PRK09369.1"/>
    <property type="match status" value="1"/>
</dbReference>
<keyword evidence="5 12" id="KW-0808">Transferase</keyword>
<dbReference type="InterPro" id="IPR001986">
    <property type="entry name" value="Enolpyruvate_Tfrase_dom"/>
</dbReference>
<dbReference type="InterPro" id="IPR005750">
    <property type="entry name" value="UDP_GlcNAc_COvinyl_MurA"/>
</dbReference>
<keyword evidence="9 12" id="KW-0961">Cell wall biogenesis/degradation</keyword>
<evidence type="ECO:0000313" key="14">
    <source>
        <dbReference type="EMBL" id="HJA70777.1"/>
    </source>
</evidence>
<evidence type="ECO:0000256" key="1">
    <source>
        <dbReference type="ARBA" id="ARBA00004496"/>
    </source>
</evidence>
<dbReference type="SUPFAM" id="SSF55205">
    <property type="entry name" value="EPT/RTPC-like"/>
    <property type="match status" value="1"/>
</dbReference>
<evidence type="ECO:0000256" key="12">
    <source>
        <dbReference type="HAMAP-Rule" id="MF_00111"/>
    </source>
</evidence>
<dbReference type="EMBL" id="DWZA01000038">
    <property type="protein sequence ID" value="HJA70777.1"/>
    <property type="molecule type" value="Genomic_DNA"/>
</dbReference>
<evidence type="ECO:0000256" key="9">
    <source>
        <dbReference type="ARBA" id="ARBA00023316"/>
    </source>
</evidence>
<comment type="catalytic activity">
    <reaction evidence="11 12">
        <text>phosphoenolpyruvate + UDP-N-acetyl-alpha-D-glucosamine = UDP-N-acetyl-3-O-(1-carboxyvinyl)-alpha-D-glucosamine + phosphate</text>
        <dbReference type="Rhea" id="RHEA:18681"/>
        <dbReference type="ChEBI" id="CHEBI:43474"/>
        <dbReference type="ChEBI" id="CHEBI:57705"/>
        <dbReference type="ChEBI" id="CHEBI:58702"/>
        <dbReference type="ChEBI" id="CHEBI:68483"/>
        <dbReference type="EC" id="2.5.1.7"/>
    </reaction>
</comment>
<dbReference type="GO" id="GO:0005737">
    <property type="term" value="C:cytoplasm"/>
    <property type="evidence" value="ECO:0007669"/>
    <property type="project" value="UniProtKB-SubCell"/>
</dbReference>
<proteinExistence type="inferred from homology"/>
<feature type="domain" description="Enolpyruvate transferase" evidence="13">
    <location>
        <begin position="8"/>
        <end position="404"/>
    </location>
</feature>
<dbReference type="EC" id="2.5.1.7" evidence="12"/>
<keyword evidence="4 12" id="KW-0132">Cell division</keyword>
<comment type="similarity">
    <text evidence="10 12">Belongs to the EPSP synthase family. MurA subfamily.</text>
</comment>
<keyword evidence="8 12" id="KW-0131">Cell cycle</keyword>
<dbReference type="HAMAP" id="MF_00111">
    <property type="entry name" value="MurA"/>
    <property type="match status" value="1"/>
</dbReference>
<dbReference type="Pfam" id="PF00275">
    <property type="entry name" value="EPSP_synthase"/>
    <property type="match status" value="1"/>
</dbReference>
<evidence type="ECO:0000256" key="8">
    <source>
        <dbReference type="ARBA" id="ARBA00023306"/>
    </source>
</evidence>
<feature type="binding site" evidence="12">
    <location>
        <position position="326"/>
    </location>
    <ligand>
        <name>UDP-N-acetyl-alpha-D-glucosamine</name>
        <dbReference type="ChEBI" id="CHEBI:57705"/>
    </ligand>
</feature>
<dbReference type="Gene3D" id="3.65.10.10">
    <property type="entry name" value="Enolpyruvate transferase domain"/>
    <property type="match status" value="2"/>
</dbReference>
<dbReference type="CDD" id="cd01555">
    <property type="entry name" value="UdpNAET"/>
    <property type="match status" value="1"/>
</dbReference>
<dbReference type="InterPro" id="IPR036968">
    <property type="entry name" value="Enolpyruvate_Tfrase_sf"/>
</dbReference>
<reference evidence="14" key="1">
    <citation type="journal article" date="2021" name="PeerJ">
        <title>Extensive microbial diversity within the chicken gut microbiome revealed by metagenomics and culture.</title>
        <authorList>
            <person name="Gilroy R."/>
            <person name="Ravi A."/>
            <person name="Getino M."/>
            <person name="Pursley I."/>
            <person name="Horton D.L."/>
            <person name="Alikhan N.F."/>
            <person name="Baker D."/>
            <person name="Gharbi K."/>
            <person name="Hall N."/>
            <person name="Watson M."/>
            <person name="Adriaenssens E.M."/>
            <person name="Foster-Nyarko E."/>
            <person name="Jarju S."/>
            <person name="Secka A."/>
            <person name="Antonio M."/>
            <person name="Oren A."/>
            <person name="Chaudhuri R.R."/>
            <person name="La Ragione R."/>
            <person name="Hildebrand F."/>
            <person name="Pallen M.J."/>
        </authorList>
    </citation>
    <scope>NUCLEOTIDE SEQUENCE</scope>
    <source>
        <strain evidence="14">CHK178-16964</strain>
    </source>
</reference>
<organism evidence="14 15">
    <name type="scientific">Candidatus Lachnoclostridium stercoravium</name>
    <dbReference type="NCBI Taxonomy" id="2838633"/>
    <lineage>
        <taxon>Bacteria</taxon>
        <taxon>Bacillati</taxon>
        <taxon>Bacillota</taxon>
        <taxon>Clostridia</taxon>
        <taxon>Lachnospirales</taxon>
        <taxon>Lachnospiraceae</taxon>
    </lineage>
</organism>
<keyword evidence="6 12" id="KW-0133">Cell shape</keyword>
<dbReference type="GO" id="GO:0019277">
    <property type="term" value="P:UDP-N-acetylgalactosamine biosynthetic process"/>
    <property type="evidence" value="ECO:0007669"/>
    <property type="project" value="InterPro"/>
</dbReference>
<evidence type="ECO:0000256" key="7">
    <source>
        <dbReference type="ARBA" id="ARBA00022984"/>
    </source>
</evidence>
<evidence type="ECO:0000259" key="13">
    <source>
        <dbReference type="Pfam" id="PF00275"/>
    </source>
</evidence>
<dbReference type="GO" id="GO:0008760">
    <property type="term" value="F:UDP-N-acetylglucosamine 1-carboxyvinyltransferase activity"/>
    <property type="evidence" value="ECO:0007669"/>
    <property type="project" value="UniProtKB-UniRule"/>
</dbReference>
<feature type="binding site" evidence="12">
    <location>
        <begin position="22"/>
        <end position="23"/>
    </location>
    <ligand>
        <name>phosphoenolpyruvate</name>
        <dbReference type="ChEBI" id="CHEBI:58702"/>
    </ligand>
</feature>
<comment type="function">
    <text evidence="12">Cell wall formation. Adds enolpyruvyl to UDP-N-acetylglucosamine.</text>
</comment>
<evidence type="ECO:0000256" key="10">
    <source>
        <dbReference type="ARBA" id="ARBA00038367"/>
    </source>
</evidence>
<comment type="caution">
    <text evidence="14">The sequence shown here is derived from an EMBL/GenBank/DDBJ whole genome shotgun (WGS) entry which is preliminary data.</text>
</comment>
<dbReference type="Proteomes" id="UP000823900">
    <property type="component" value="Unassembled WGS sequence"/>
</dbReference>
<sequence>MSAIQICGGRPLKGRIRIQGSKNAVLPMMAASILHEGTTVIENVPRIQDVSCMMGILEYIGCDCRMDGNTLTVQAEGKLKSYVPETFVCQMRSSVILLGALLGRTGRASISYPGGCSIGKRPIDLHLAALKQLGAVICEDGKRIEAFSRGLCGGKIDLAFPSVGATENALLGAVRAKGTTVINGAAKEPEIAAFCRFLSGMGANIRGTGTGCLMIEGTGRFHDSVFSASGDRIVAGTYLMAAMAAGGELWADGVDPKELSAVEQVLKAAGGEVGEAENSIFVRMSGRPKPVTVDTGPYPGFPTDLQSPLLALMAGADGKSRIVENIFEGRYETAAQLKKMGADISVEGKTAIINGREKLYGTEVEATDLRGGAALAAAALAADGVTVIRKCRHIERGYEDICRDLREAGADIRWTDD</sequence>
<feature type="binding site" evidence="12">
    <location>
        <position position="304"/>
    </location>
    <ligand>
        <name>UDP-N-acetyl-alpha-D-glucosamine</name>
        <dbReference type="ChEBI" id="CHEBI:57705"/>
    </ligand>
</feature>
<feature type="binding site" evidence="12">
    <location>
        <begin position="121"/>
        <end position="125"/>
    </location>
    <ligand>
        <name>UDP-N-acetyl-alpha-D-glucosamine</name>
        <dbReference type="ChEBI" id="CHEBI:57705"/>
    </ligand>
</feature>
<comment type="caution">
    <text evidence="12">Lacks conserved residue(s) required for the propagation of feature annotation.</text>
</comment>
<keyword evidence="12" id="KW-0670">Pyruvate</keyword>
<comment type="pathway">
    <text evidence="2 12">Cell wall biogenesis; peptidoglycan biosynthesis.</text>
</comment>
<dbReference type="InterPro" id="IPR050068">
    <property type="entry name" value="MurA_subfamily"/>
</dbReference>